<dbReference type="Proteomes" id="UP001072034">
    <property type="component" value="Unassembled WGS sequence"/>
</dbReference>
<evidence type="ECO:0000259" key="1">
    <source>
        <dbReference type="Pfam" id="PF00117"/>
    </source>
</evidence>
<dbReference type="CDD" id="cd01741">
    <property type="entry name" value="GATase1_1"/>
    <property type="match status" value="1"/>
</dbReference>
<dbReference type="RefSeq" id="WP_043563649.1">
    <property type="nucleotide sequence ID" value="NZ_JAPTMY010000052.1"/>
</dbReference>
<dbReference type="EMBL" id="JAPTMY010000052">
    <property type="protein sequence ID" value="MCZ0859414.1"/>
    <property type="molecule type" value="Genomic_DNA"/>
</dbReference>
<gene>
    <name evidence="2" type="ORF">OHJ16_15375</name>
</gene>
<dbReference type="PANTHER" id="PTHR42695:SF5">
    <property type="entry name" value="GLUTAMINE AMIDOTRANSFERASE YLR126C-RELATED"/>
    <property type="match status" value="1"/>
</dbReference>
<evidence type="ECO:0000313" key="2">
    <source>
        <dbReference type="EMBL" id="MCZ0859414.1"/>
    </source>
</evidence>
<dbReference type="PANTHER" id="PTHR42695">
    <property type="entry name" value="GLUTAMINE AMIDOTRANSFERASE YLR126C-RELATED"/>
    <property type="match status" value="1"/>
</dbReference>
<protein>
    <recommendedName>
        <fullName evidence="1">Glutamine amidotransferase domain-containing protein</fullName>
    </recommendedName>
</protein>
<keyword evidence="3" id="KW-1185">Reference proteome</keyword>
<dbReference type="InterPro" id="IPR044992">
    <property type="entry name" value="ChyE-like"/>
</dbReference>
<dbReference type="InterPro" id="IPR029062">
    <property type="entry name" value="Class_I_gatase-like"/>
</dbReference>
<sequence>MKPFIMVSTRPELEAAQHEYESFLSQSGLRREDLHHVLLEDVDFLDAFTAGDVSGVLIGGSPYDVSTPQGSKTRSQMRVEEQVRELLAVALKEGVPVLATGFGLEVLAGYLGTSTSQEFGEDLGATEIFVTAEGRADPLLADLPQTFTALVGHHEGVGQVPAHATLLASSPDCPVQMIRVGAAVYGSQFNPELDAERFAQRVSAYADAGYGDPGRVETIVSQARSTSEHVAGRVIRNFVVHFSRD</sequence>
<dbReference type="Pfam" id="PF00117">
    <property type="entry name" value="GATase"/>
    <property type="match status" value="1"/>
</dbReference>
<reference evidence="2" key="1">
    <citation type="submission" date="2022-10" db="EMBL/GenBank/DDBJ databases">
        <title>Genome sequence of Actinomyces israelii ATCC 10048.</title>
        <authorList>
            <person name="Watt R.M."/>
            <person name="Tong W.M."/>
        </authorList>
    </citation>
    <scope>NUCLEOTIDE SEQUENCE</scope>
    <source>
        <strain evidence="2">ATCC 10048</strain>
    </source>
</reference>
<name>A0ABT4IDK0_9ACTO</name>
<dbReference type="InterPro" id="IPR017926">
    <property type="entry name" value="GATASE"/>
</dbReference>
<proteinExistence type="predicted"/>
<dbReference type="PROSITE" id="PS51273">
    <property type="entry name" value="GATASE_TYPE_1"/>
    <property type="match status" value="1"/>
</dbReference>
<comment type="caution">
    <text evidence="2">The sequence shown here is derived from an EMBL/GenBank/DDBJ whole genome shotgun (WGS) entry which is preliminary data.</text>
</comment>
<organism evidence="2 3">
    <name type="scientific">Actinomyces israelii</name>
    <dbReference type="NCBI Taxonomy" id="1659"/>
    <lineage>
        <taxon>Bacteria</taxon>
        <taxon>Bacillati</taxon>
        <taxon>Actinomycetota</taxon>
        <taxon>Actinomycetes</taxon>
        <taxon>Actinomycetales</taxon>
        <taxon>Actinomycetaceae</taxon>
        <taxon>Actinomyces</taxon>
    </lineage>
</organism>
<evidence type="ECO:0000313" key="3">
    <source>
        <dbReference type="Proteomes" id="UP001072034"/>
    </source>
</evidence>
<feature type="domain" description="Glutamine amidotransferase" evidence="1">
    <location>
        <begin position="50"/>
        <end position="198"/>
    </location>
</feature>
<dbReference type="Gene3D" id="3.40.50.880">
    <property type="match status" value="1"/>
</dbReference>
<dbReference type="SUPFAM" id="SSF52317">
    <property type="entry name" value="Class I glutamine amidotransferase-like"/>
    <property type="match status" value="1"/>
</dbReference>
<accession>A0ABT4IDK0</accession>